<accession>A0A9Y1FLX4</accession>
<gene>
    <name evidence="2" type="ORF">K9W45_03020</name>
</gene>
<dbReference type="Proteomes" id="UP001201020">
    <property type="component" value="Chromosome"/>
</dbReference>
<organism evidence="2">
    <name type="scientific">Candidatus Heimdallarchaeum aukensis</name>
    <dbReference type="NCBI Taxonomy" id="2876573"/>
    <lineage>
        <taxon>Archaea</taxon>
        <taxon>Promethearchaeati</taxon>
        <taxon>Candidatus Heimdallarchaeota</taxon>
        <taxon>Candidatus Heimdallarchaeia (ex Rinke et al. 2021) (nom. nud.)</taxon>
        <taxon>Candidatus Heimdallarchaeales</taxon>
        <taxon>Candidatus Heimdallarchaeaceae</taxon>
        <taxon>Candidatus Heimdallarchaeum</taxon>
    </lineage>
</organism>
<feature type="region of interest" description="Disordered" evidence="1">
    <location>
        <begin position="587"/>
        <end position="636"/>
    </location>
</feature>
<dbReference type="InterPro" id="IPR038754">
    <property type="entry name" value="TSBP1"/>
</dbReference>
<feature type="compositionally biased region" description="Basic and acidic residues" evidence="1">
    <location>
        <begin position="399"/>
        <end position="498"/>
    </location>
</feature>
<dbReference type="PANTHER" id="PTHR14368:SF7">
    <property type="entry name" value="TESTIS-EXPRESSED BASIC PROTEIN 1"/>
    <property type="match status" value="1"/>
</dbReference>
<dbReference type="Gene3D" id="3.40.50.12370">
    <property type="match status" value="1"/>
</dbReference>
<dbReference type="PANTHER" id="PTHR14368">
    <property type="entry name" value="TESTIS-EXPRESSED BASIC PROTEIN 1"/>
    <property type="match status" value="1"/>
</dbReference>
<feature type="compositionally biased region" description="Basic and acidic residues" evidence="1">
    <location>
        <begin position="595"/>
        <end position="616"/>
    </location>
</feature>
<protein>
    <submittedName>
        <fullName evidence="2">Universal stress protein</fullName>
    </submittedName>
</protein>
<proteinExistence type="predicted"/>
<dbReference type="EMBL" id="CP084166">
    <property type="protein sequence ID" value="UJG41441.1"/>
    <property type="molecule type" value="Genomic_DNA"/>
</dbReference>
<name>A0A9Y1FLX4_9ARCH</name>
<feature type="region of interest" description="Disordered" evidence="1">
    <location>
        <begin position="398"/>
        <end position="498"/>
    </location>
</feature>
<dbReference type="SUPFAM" id="SSF52402">
    <property type="entry name" value="Adenine nucleotide alpha hydrolases-like"/>
    <property type="match status" value="1"/>
</dbReference>
<evidence type="ECO:0000256" key="1">
    <source>
        <dbReference type="SAM" id="MobiDB-lite"/>
    </source>
</evidence>
<reference evidence="2" key="1">
    <citation type="journal article" date="2022" name="Nat. Microbiol.">
        <title>Unique mobile elements and scalable gene flow at the prokaryote-eukaryote boundary revealed by circularized Asgard archaea genomes.</title>
        <authorList>
            <person name="Wu F."/>
            <person name="Speth D.R."/>
            <person name="Philosof A."/>
            <person name="Cremiere A."/>
            <person name="Narayanan A."/>
            <person name="Barco R.A."/>
            <person name="Connon S.A."/>
            <person name="Amend J.P."/>
            <person name="Antoshechkin I.A."/>
            <person name="Orphan V.J."/>
        </authorList>
    </citation>
    <scope>NUCLEOTIDE SEQUENCE</scope>
    <source>
        <strain evidence="2">PM71</strain>
    </source>
</reference>
<dbReference type="AlphaFoldDB" id="A0A9Y1FLX4"/>
<feature type="compositionally biased region" description="Acidic residues" evidence="1">
    <location>
        <begin position="617"/>
        <end position="636"/>
    </location>
</feature>
<evidence type="ECO:0000313" key="2">
    <source>
        <dbReference type="EMBL" id="UJG41441.1"/>
    </source>
</evidence>
<sequence>MFKNQKEKLKSIERGISMSNHQDKIEVQKETIEEQKKKFANLLPSVDPSAKPIKSVLVLIDGSKKSRTVVLLAEELRLFFQATVDVICFYSKEDTNKEQYDEALSFAYEHLSSKLFNIKGHVVEDLDGLKNIISAIINASTYDLIVVPSSFIGMKKSIKVKQEEDKEEAKIEVMGDVFNYLLEENDVPVLIIESQELNTEYLWKHIGIVTGSISRLSYLIEKSIQFSIKNANIHCMFLLNRYLYQDLNDEEFLELLSKQKEEMNKFERANQVVFEDSQRFVDFEILSLSDHEELKNQMISFGKDLGLLIIYLPSKLANLYGLFIDLLSDPDVTVPLLIITEDIKKKEKKEEKAVSSDTVPKEETISKKIDIGETVREEIKEEVKRELFGIEEPEEASVIEEKETKEKTKEEKKVKEKPTKSEIKKEKKEEKEEKEKKEEKEEKKEKEEREKKEEKEEKEKKEEKEEKKEKEEREKKEEKEEKEEKKEIEEELIMDKIEEKPLDEKEEIKEEIKAEIKAEIKEEIKKEIKEAPKKELKKEIMKDFSKDALSLLKEEIKEEIREEIKEEIKYELKRELKDPKTLIKEEIISELTEETPLKEEEKEKPETKKSTEKEKLEESEEIEEELEEEVKTDDFE</sequence>